<dbReference type="HOGENOM" id="CLU_1789464_0_0_1"/>
<dbReference type="AlphaFoldDB" id="W1NF72"/>
<evidence type="ECO:0000313" key="2">
    <source>
        <dbReference type="Proteomes" id="UP000017836"/>
    </source>
</evidence>
<dbReference type="Gramene" id="ERM93795">
    <property type="protein sequence ID" value="ERM93795"/>
    <property type="gene ID" value="AMTR_s00778p00006010"/>
</dbReference>
<dbReference type="EMBL" id="KI397591">
    <property type="protein sequence ID" value="ERM93795.1"/>
    <property type="molecule type" value="Genomic_DNA"/>
</dbReference>
<name>W1NF72_AMBTC</name>
<reference evidence="2" key="1">
    <citation type="journal article" date="2013" name="Science">
        <title>The Amborella genome and the evolution of flowering plants.</title>
        <authorList>
            <consortium name="Amborella Genome Project"/>
        </authorList>
    </citation>
    <scope>NUCLEOTIDE SEQUENCE [LARGE SCALE GENOMIC DNA]</scope>
</reference>
<gene>
    <name evidence="1" type="ORF">AMTR_s00778p00006010</name>
</gene>
<protein>
    <submittedName>
        <fullName evidence="1">Uncharacterized protein</fullName>
    </submittedName>
</protein>
<proteinExistence type="predicted"/>
<sequence length="145" mass="16116">MGNLSSNYKKRNINYCKEVGHLITECRIRPKHKAPPRAYAAVTTIAEMTNTLTPPFTLPTPIFPNSPSQSLPLTPEFLQQVIQILHVSGFGKADLKNSWVLDFGALNHITNNLTFLKYVVPYKSTQNIHIANGQSLQVSKVGSLL</sequence>
<keyword evidence="2" id="KW-1185">Reference proteome</keyword>
<organism evidence="1 2">
    <name type="scientific">Amborella trichopoda</name>
    <dbReference type="NCBI Taxonomy" id="13333"/>
    <lineage>
        <taxon>Eukaryota</taxon>
        <taxon>Viridiplantae</taxon>
        <taxon>Streptophyta</taxon>
        <taxon>Embryophyta</taxon>
        <taxon>Tracheophyta</taxon>
        <taxon>Spermatophyta</taxon>
        <taxon>Magnoliopsida</taxon>
        <taxon>Amborellales</taxon>
        <taxon>Amborellaceae</taxon>
        <taxon>Amborella</taxon>
    </lineage>
</organism>
<accession>W1NF72</accession>
<evidence type="ECO:0000313" key="1">
    <source>
        <dbReference type="EMBL" id="ERM93795.1"/>
    </source>
</evidence>
<dbReference type="Proteomes" id="UP000017836">
    <property type="component" value="Unassembled WGS sequence"/>
</dbReference>